<comment type="caution">
    <text evidence="2">The sequence shown here is derived from an EMBL/GenBank/DDBJ whole genome shotgun (WGS) entry which is preliminary data.</text>
</comment>
<feature type="region of interest" description="Disordered" evidence="1">
    <location>
        <begin position="348"/>
        <end position="406"/>
    </location>
</feature>
<feature type="region of interest" description="Disordered" evidence="1">
    <location>
        <begin position="145"/>
        <end position="175"/>
    </location>
</feature>
<name>A0AA38S571_9PEZI</name>
<sequence length="576" mass="64691">MADRTSPEPEGDQPSANNDANPEEPSAPETAPEAAPEAAPAAERRAECMFVARCTTGSTLRKIISHIFGRNKTCTRDIPEHVWVHFCRKHYQRCRYRSALQFALQQIDLVITQIRMVDDWSEENRRRGQRAGILQYWTLQPRKREAQRLRDKTSKKRPLPNDDNGSDEEEEDSAALNGTAIPQWLLNRCNQNYTTAEITEIAREIHRAMNNGQLPQIPDIEILPTITRNTNEKPKTYGRRKTAGPKGGNSHKRSQSANTISTRTSELMNRRDSHISGRSMNNGDHPSFNNRVEKRPRLDDTYEEPYSAPSTNRYGGRLHDSLAFRPQMTNINEDVAADDYHASQQQLLTGSTPQPGYGGSIGGSNPAPYAQQHGLPLEGQHGYGSSGNGYVPNNRPVHQRSHSEFSSFPQGPLYGTHLTPSYPPGHPSATQNGYSSFNTPATSSYGTNQEYAAHGFPSHDNLRTGEQQNAAFYSDHRFGSQQGTASAEMYGHYDPATGTVHHRPRQEFTPRQGLPPAQNYPPREEYRLPPLRSMAQPDTQQLPSLMSRDYQHDQANQQYPHPGPEDHPEESFPGRL</sequence>
<proteinExistence type="predicted"/>
<keyword evidence="3" id="KW-1185">Reference proteome</keyword>
<dbReference type="Proteomes" id="UP001174694">
    <property type="component" value="Unassembled WGS sequence"/>
</dbReference>
<feature type="region of interest" description="Disordered" evidence="1">
    <location>
        <begin position="1"/>
        <end position="41"/>
    </location>
</feature>
<feature type="region of interest" description="Disordered" evidence="1">
    <location>
        <begin position="227"/>
        <end position="318"/>
    </location>
</feature>
<feature type="compositionally biased region" description="Low complexity" evidence="1">
    <location>
        <begin position="23"/>
        <end position="41"/>
    </location>
</feature>
<accession>A0AA38S571</accession>
<feature type="region of interest" description="Disordered" evidence="1">
    <location>
        <begin position="490"/>
        <end position="576"/>
    </location>
</feature>
<feature type="compositionally biased region" description="Polar residues" evidence="1">
    <location>
        <begin position="428"/>
        <end position="450"/>
    </location>
</feature>
<feature type="compositionally biased region" description="Polar residues" evidence="1">
    <location>
        <begin position="276"/>
        <end position="290"/>
    </location>
</feature>
<reference evidence="2" key="1">
    <citation type="submission" date="2022-07" db="EMBL/GenBank/DDBJ databases">
        <title>Fungi with potential for degradation of polypropylene.</title>
        <authorList>
            <person name="Gostincar C."/>
        </authorList>
    </citation>
    <scope>NUCLEOTIDE SEQUENCE</scope>
    <source>
        <strain evidence="2">EXF-13308</strain>
    </source>
</reference>
<dbReference type="EMBL" id="JANBVO010000002">
    <property type="protein sequence ID" value="KAJ9156404.1"/>
    <property type="molecule type" value="Genomic_DNA"/>
</dbReference>
<gene>
    <name evidence="2" type="ORF">NKR23_g1522</name>
</gene>
<evidence type="ECO:0000313" key="3">
    <source>
        <dbReference type="Proteomes" id="UP001174694"/>
    </source>
</evidence>
<dbReference type="AlphaFoldDB" id="A0AA38S571"/>
<organism evidence="2 3">
    <name type="scientific">Pleurostoma richardsiae</name>
    <dbReference type="NCBI Taxonomy" id="41990"/>
    <lineage>
        <taxon>Eukaryota</taxon>
        <taxon>Fungi</taxon>
        <taxon>Dikarya</taxon>
        <taxon>Ascomycota</taxon>
        <taxon>Pezizomycotina</taxon>
        <taxon>Sordariomycetes</taxon>
        <taxon>Sordariomycetidae</taxon>
        <taxon>Calosphaeriales</taxon>
        <taxon>Pleurostomataceae</taxon>
        <taxon>Pleurostoma</taxon>
    </lineage>
</organism>
<feature type="compositionally biased region" description="Basic and acidic residues" evidence="1">
    <location>
        <begin position="563"/>
        <end position="576"/>
    </location>
</feature>
<feature type="compositionally biased region" description="Basic and acidic residues" evidence="1">
    <location>
        <begin position="291"/>
        <end position="300"/>
    </location>
</feature>
<protein>
    <submittedName>
        <fullName evidence="2">Orp1 like protein</fullName>
    </submittedName>
</protein>
<evidence type="ECO:0000313" key="2">
    <source>
        <dbReference type="EMBL" id="KAJ9156404.1"/>
    </source>
</evidence>
<feature type="compositionally biased region" description="Basic residues" evidence="1">
    <location>
        <begin position="236"/>
        <end position="254"/>
    </location>
</feature>
<feature type="compositionally biased region" description="Polar residues" evidence="1">
    <location>
        <begin position="255"/>
        <end position="267"/>
    </location>
</feature>
<feature type="region of interest" description="Disordered" evidence="1">
    <location>
        <begin position="423"/>
        <end position="463"/>
    </location>
</feature>
<evidence type="ECO:0000256" key="1">
    <source>
        <dbReference type="SAM" id="MobiDB-lite"/>
    </source>
</evidence>
<feature type="compositionally biased region" description="Acidic residues" evidence="1">
    <location>
        <begin position="164"/>
        <end position="173"/>
    </location>
</feature>